<reference evidence="1" key="2">
    <citation type="submission" date="2020-07" db="EMBL/GenBank/DDBJ databases">
        <authorList>
            <person name="Vera ALvarez R."/>
            <person name="Arias-Moreno D.M."/>
            <person name="Jimenez-Jacinto V."/>
            <person name="Jimenez-Bremont J.F."/>
            <person name="Swaminathan K."/>
            <person name="Moose S.P."/>
            <person name="Guerrero-Gonzalez M.L."/>
            <person name="Marino-Ramirez L."/>
            <person name="Landsman D."/>
            <person name="Rodriguez-Kessler M."/>
            <person name="Delgado-Sanchez P."/>
        </authorList>
    </citation>
    <scope>NUCLEOTIDE SEQUENCE</scope>
    <source>
        <tissue evidence="1">Cladode</tissue>
    </source>
</reference>
<accession>A0A7C9EG79</accession>
<reference evidence="1" key="1">
    <citation type="journal article" date="2013" name="J. Plant Res.">
        <title>Effect of fungi and light on seed germination of three Opuntia species from semiarid lands of central Mexico.</title>
        <authorList>
            <person name="Delgado-Sanchez P."/>
            <person name="Jimenez-Bremont J.F."/>
            <person name="Guerrero-Gonzalez Mde L."/>
            <person name="Flores J."/>
        </authorList>
    </citation>
    <scope>NUCLEOTIDE SEQUENCE</scope>
    <source>
        <tissue evidence="1">Cladode</tissue>
    </source>
</reference>
<name>A0A7C9EG79_OPUST</name>
<proteinExistence type="predicted"/>
<dbReference type="EMBL" id="GISG01226006">
    <property type="protein sequence ID" value="MBA4665047.1"/>
    <property type="molecule type" value="Transcribed_RNA"/>
</dbReference>
<dbReference type="AlphaFoldDB" id="A0A7C9EG79"/>
<dbReference type="EMBL" id="GISG01226003">
    <property type="protein sequence ID" value="MBA4665045.1"/>
    <property type="molecule type" value="Transcribed_RNA"/>
</dbReference>
<sequence>MVLQEEHAVLVLINEHVPFLHYFHNLICSSKKPTSYKSVKNRIQQFLIKFHLGGSSNTFHLTPQLRHLNIFPSNCCISSNHRMESLRIGSMPQASHLLKSLLCILHQSLLTEEVDDIIPVMNSAICPLALLNFPQEFCHKASFTSGCTSTHQNIKFLVISSWYLGFFHLFKEI</sequence>
<dbReference type="EMBL" id="GISG01226002">
    <property type="protein sequence ID" value="MBA4665044.1"/>
    <property type="molecule type" value="Transcribed_RNA"/>
</dbReference>
<protein>
    <submittedName>
        <fullName evidence="1">Uncharacterized protein</fullName>
    </submittedName>
</protein>
<evidence type="ECO:0000313" key="1">
    <source>
        <dbReference type="EMBL" id="MBA4665047.1"/>
    </source>
</evidence>
<dbReference type="EMBL" id="GISG01226001">
    <property type="protein sequence ID" value="MBA4665043.1"/>
    <property type="molecule type" value="Transcribed_RNA"/>
</dbReference>
<organism evidence="1">
    <name type="scientific">Opuntia streptacantha</name>
    <name type="common">Prickly pear cactus</name>
    <name type="synonym">Opuntia cardona</name>
    <dbReference type="NCBI Taxonomy" id="393608"/>
    <lineage>
        <taxon>Eukaryota</taxon>
        <taxon>Viridiplantae</taxon>
        <taxon>Streptophyta</taxon>
        <taxon>Embryophyta</taxon>
        <taxon>Tracheophyta</taxon>
        <taxon>Spermatophyta</taxon>
        <taxon>Magnoliopsida</taxon>
        <taxon>eudicotyledons</taxon>
        <taxon>Gunneridae</taxon>
        <taxon>Pentapetalae</taxon>
        <taxon>Caryophyllales</taxon>
        <taxon>Cactineae</taxon>
        <taxon>Cactaceae</taxon>
        <taxon>Opuntioideae</taxon>
        <taxon>Opuntia</taxon>
    </lineage>
</organism>
<dbReference type="EMBL" id="GISG01225996">
    <property type="protein sequence ID" value="MBA4665041.1"/>
    <property type="molecule type" value="Transcribed_RNA"/>
</dbReference>